<gene>
    <name evidence="1" type="ORF">CON71_12945</name>
</gene>
<comment type="caution">
    <text evidence="1">The sequence shown here is derived from an EMBL/GenBank/DDBJ whole genome shotgun (WGS) entry which is preliminary data.</text>
</comment>
<evidence type="ECO:0000313" key="2">
    <source>
        <dbReference type="Proteomes" id="UP000220702"/>
    </source>
</evidence>
<dbReference type="Proteomes" id="UP000220702">
    <property type="component" value="Unassembled WGS sequence"/>
</dbReference>
<evidence type="ECO:0000313" key="1">
    <source>
        <dbReference type="EMBL" id="PEA89587.1"/>
    </source>
</evidence>
<proteinExistence type="predicted"/>
<reference evidence="1 2" key="1">
    <citation type="submission" date="2017-09" db="EMBL/GenBank/DDBJ databases">
        <title>Large-scale bioinformatics analysis of Bacillus genomes uncovers conserved roles of natural products in bacterial physiology.</title>
        <authorList>
            <consortium name="Agbiome Team Llc"/>
            <person name="Bleich R.M."/>
            <person name="Grubbs K.J."/>
            <person name="Santa Maria K.C."/>
            <person name="Allen S.E."/>
            <person name="Farag S."/>
            <person name="Shank E.A."/>
            <person name="Bowers A."/>
        </authorList>
    </citation>
    <scope>NUCLEOTIDE SEQUENCE [LARGE SCALE GENOMIC DNA]</scope>
    <source>
        <strain evidence="1 2">AFS089089</strain>
    </source>
</reference>
<dbReference type="RefSeq" id="WP_098901963.1">
    <property type="nucleotide sequence ID" value="NZ_NVNL01000016.1"/>
</dbReference>
<organism evidence="1 2">
    <name type="scientific">Bacillus thuringiensis</name>
    <dbReference type="NCBI Taxonomy" id="1428"/>
    <lineage>
        <taxon>Bacteria</taxon>
        <taxon>Bacillati</taxon>
        <taxon>Bacillota</taxon>
        <taxon>Bacilli</taxon>
        <taxon>Bacillales</taxon>
        <taxon>Bacillaceae</taxon>
        <taxon>Bacillus</taxon>
        <taxon>Bacillus cereus group</taxon>
    </lineage>
</organism>
<dbReference type="AlphaFoldDB" id="A0A9X6TPC8"/>
<protein>
    <submittedName>
        <fullName evidence="1">Uncharacterized protein</fullName>
    </submittedName>
</protein>
<sequence>MFGSKQDDIQDHLIKKGYDIKEFLRENGEWYYFKVQNFWSGTHTIKVKDGLFGLTIEKV</sequence>
<dbReference type="EMBL" id="NVNL01000016">
    <property type="protein sequence ID" value="PEA89587.1"/>
    <property type="molecule type" value="Genomic_DNA"/>
</dbReference>
<name>A0A9X6TPC8_BACTU</name>
<accession>A0A9X6TPC8</accession>